<comment type="caution">
    <text evidence="1">The sequence shown here is derived from an EMBL/GenBank/DDBJ whole genome shotgun (WGS) entry which is preliminary data.</text>
</comment>
<sequence>MEFFEELNKTVFVPAFSLSKDSNYQINTNQFGEDINKAINILNMEKYRIVGIQSVISGKGINNAGLGYSYTEGVLILAEKFIK</sequence>
<dbReference type="EMBL" id="SHMQ01000005">
    <property type="protein sequence ID" value="RZV39901.1"/>
    <property type="molecule type" value="Genomic_DNA"/>
</dbReference>
<gene>
    <name evidence="1" type="ORF">EVJ48_02970</name>
</gene>
<reference evidence="1 2" key="1">
    <citation type="submission" date="2019-01" db="EMBL/GenBank/DDBJ databases">
        <title>Insights into ecological role of a new deltaproteobacterial order Candidatus Sinidesulfobacterales (Sva0485) by metagenomics and metatranscriptomics.</title>
        <authorList>
            <person name="Tan S."/>
            <person name="Liu J."/>
            <person name="Fang Y."/>
            <person name="Hedlund B."/>
            <person name="Lian Z.-H."/>
            <person name="Huang L.-Y."/>
            <person name="Li J.-T."/>
            <person name="Huang L.-N."/>
            <person name="Li W.-J."/>
            <person name="Jiang H.-C."/>
            <person name="Dong H.-L."/>
            <person name="Shu W.-S."/>
        </authorList>
    </citation>
    <scope>NUCLEOTIDE SEQUENCE [LARGE SCALE GENOMIC DNA]</scope>
    <source>
        <strain evidence="1">AP4</strain>
    </source>
</reference>
<dbReference type="Proteomes" id="UP000322454">
    <property type="component" value="Unassembled WGS sequence"/>
</dbReference>
<evidence type="ECO:0000313" key="2">
    <source>
        <dbReference type="Proteomes" id="UP000322454"/>
    </source>
</evidence>
<name>A0A520XFE5_9DELT</name>
<dbReference type="AlphaFoldDB" id="A0A520XFE5"/>
<organism evidence="1 2">
    <name type="scientific">Candidatus Acidulodesulfobacterium acidiphilum</name>
    <dbReference type="NCBI Taxonomy" id="2597224"/>
    <lineage>
        <taxon>Bacteria</taxon>
        <taxon>Deltaproteobacteria</taxon>
        <taxon>Candidatus Acidulodesulfobacterales</taxon>
        <taxon>Candidatus Acidulodesulfobacterium</taxon>
    </lineage>
</organism>
<accession>A0A520XFE5</accession>
<protein>
    <submittedName>
        <fullName evidence="1">Uncharacterized protein</fullName>
    </submittedName>
</protein>
<proteinExistence type="predicted"/>
<evidence type="ECO:0000313" key="1">
    <source>
        <dbReference type="EMBL" id="RZV39901.1"/>
    </source>
</evidence>